<proteinExistence type="predicted"/>
<gene>
    <name evidence="1" type="ORF">UFOVP888_2</name>
</gene>
<sequence length="66" mass="7764">MNDRHHLEQIAVLTQLLEREVRTLEPDTENGAWSEWLETIGTVAAIWHHLEQINTARDDRTDDEPF</sequence>
<name>A0A6J5PBV2_9CAUD</name>
<evidence type="ECO:0000313" key="1">
    <source>
        <dbReference type="EMBL" id="CAB4169339.1"/>
    </source>
</evidence>
<accession>A0A6J5PBV2</accession>
<dbReference type="EMBL" id="LR796843">
    <property type="protein sequence ID" value="CAB4169339.1"/>
    <property type="molecule type" value="Genomic_DNA"/>
</dbReference>
<organism evidence="1">
    <name type="scientific">uncultured Caudovirales phage</name>
    <dbReference type="NCBI Taxonomy" id="2100421"/>
    <lineage>
        <taxon>Viruses</taxon>
        <taxon>Duplodnaviria</taxon>
        <taxon>Heunggongvirae</taxon>
        <taxon>Uroviricota</taxon>
        <taxon>Caudoviricetes</taxon>
        <taxon>Peduoviridae</taxon>
        <taxon>Maltschvirus</taxon>
        <taxon>Maltschvirus maltsch</taxon>
    </lineage>
</organism>
<reference evidence="1" key="1">
    <citation type="submission" date="2020-05" db="EMBL/GenBank/DDBJ databases">
        <authorList>
            <person name="Chiriac C."/>
            <person name="Salcher M."/>
            <person name="Ghai R."/>
            <person name="Kavagutti S V."/>
        </authorList>
    </citation>
    <scope>NUCLEOTIDE SEQUENCE</scope>
</reference>
<protein>
    <submittedName>
        <fullName evidence="1">Uncharacterized protein</fullName>
    </submittedName>
</protein>